<dbReference type="AlphaFoldDB" id="A0AA94LM12"/>
<dbReference type="Pfam" id="PF13612">
    <property type="entry name" value="DDE_Tnp_1_3"/>
    <property type="match status" value="1"/>
</dbReference>
<evidence type="ECO:0000313" key="2">
    <source>
        <dbReference type="EMBL" id="SNS12323.1"/>
    </source>
</evidence>
<dbReference type="NCBIfam" id="NF033520">
    <property type="entry name" value="transpos_IS982"/>
    <property type="match status" value="1"/>
</dbReference>
<organism evidence="2 3">
    <name type="scientific">Prevotella jejuni</name>
    <dbReference type="NCBI Taxonomy" id="1177574"/>
    <lineage>
        <taxon>Bacteria</taxon>
        <taxon>Pseudomonadati</taxon>
        <taxon>Bacteroidota</taxon>
        <taxon>Bacteroidia</taxon>
        <taxon>Bacteroidales</taxon>
        <taxon>Prevotellaceae</taxon>
        <taxon>Prevotella</taxon>
    </lineage>
</organism>
<evidence type="ECO:0000259" key="1">
    <source>
        <dbReference type="Pfam" id="PF13612"/>
    </source>
</evidence>
<reference evidence="2 3" key="1">
    <citation type="submission" date="2017-06" db="EMBL/GenBank/DDBJ databases">
        <authorList>
            <person name="Varghese N."/>
            <person name="Submissions S."/>
        </authorList>
    </citation>
    <scope>NUCLEOTIDE SEQUENCE [LARGE SCALE GENOMIC DNA]</scope>
    <source>
        <strain evidence="2 3">DSM 26989</strain>
    </source>
</reference>
<protein>
    <submittedName>
        <fullName evidence="2">Transposase DDE domain-containing protein</fullName>
    </submittedName>
</protein>
<sequence length="341" mass="40220">MITTDKVTEIFCILDEFCKNLDAELTKNLHIAPIDEGYKRMRNRKGQMSKSEIMTILLCYHFGSFRNFKHYYLFFIKEHLASYFPTAVSYTRFVELMPRVFFELMAFMRIQGFGKCTGISFVDSTMIPVCHNMRRNFNKVFDGLAKNGKGTMGWCHGFKLHLLCYEMGDVLTFCLTPANVDDRDPRVWQVFTKVLYGKVFADKGYIKQEFFENLFNQGIHLVHGLKSNIKNKLMPLWDKMMLRKRYIIECINELLKNKANLVHSRHRSVHNFLMNLCAHWLHIVSSRISPRHCPCALKRVGNWNFSKQILIPNWRMPCSQSSYKRIFVCMAKYFSYAKQVL</sequence>
<proteinExistence type="predicted"/>
<evidence type="ECO:0000313" key="3">
    <source>
        <dbReference type="Proteomes" id="UP000198427"/>
    </source>
</evidence>
<dbReference type="EMBL" id="FZNZ01000045">
    <property type="protein sequence ID" value="SNS12323.1"/>
    <property type="molecule type" value="Genomic_DNA"/>
</dbReference>
<dbReference type="InterPro" id="IPR025668">
    <property type="entry name" value="Tnp_DDE_dom"/>
</dbReference>
<dbReference type="Proteomes" id="UP000198427">
    <property type="component" value="Unassembled WGS sequence"/>
</dbReference>
<feature type="domain" description="Transposase DDE" evidence="1">
    <location>
        <begin position="114"/>
        <end position="269"/>
    </location>
</feature>
<name>A0AA94LM12_9BACT</name>
<keyword evidence="3" id="KW-1185">Reference proteome</keyword>
<comment type="caution">
    <text evidence="2">The sequence shown here is derived from an EMBL/GenBank/DDBJ whole genome shotgun (WGS) entry which is preliminary data.</text>
</comment>
<gene>
    <name evidence="2" type="ORF">SAMN06265364_14511</name>
</gene>
<accession>A0AA94LM12</accession>